<dbReference type="Gene3D" id="2.30.110.10">
    <property type="entry name" value="Electron Transport, Fmn-binding Protein, Chain A"/>
    <property type="match status" value="1"/>
</dbReference>
<gene>
    <name evidence="2" type="ORF">SAMN03159343_1269</name>
</gene>
<dbReference type="Pfam" id="PF16242">
    <property type="entry name" value="Pyrid_ox_like"/>
    <property type="match status" value="1"/>
</dbReference>
<evidence type="ECO:0000313" key="3">
    <source>
        <dbReference type="Proteomes" id="UP000198981"/>
    </source>
</evidence>
<sequence length="172" mass="18233">MPLTDTTSQEEYPVAEHGVEKVRELVADEKIAMLTTVGADGSLQSRPMSLQEVEFDGDLWFFAEAQGGPAQSIASNPNVNVTTGSGGSWVSIAGRGSVVTDVAKKKELWNSGAEAWLPQGPEDASVVLIKVDGDSAEYWDTPGAVTTAISFVKAKATGERTHVGENEKVELP</sequence>
<dbReference type="InterPro" id="IPR038725">
    <property type="entry name" value="YdaG_split_barrel_FMN-bd"/>
</dbReference>
<dbReference type="Proteomes" id="UP000198981">
    <property type="component" value="Unassembled WGS sequence"/>
</dbReference>
<protein>
    <submittedName>
        <fullName evidence="2">General stress protein 26</fullName>
    </submittedName>
</protein>
<dbReference type="STRING" id="1960309.SAMN03159343_1269"/>
<dbReference type="AlphaFoldDB" id="A0A1G4XR07"/>
<proteinExistence type="predicted"/>
<dbReference type="EMBL" id="FMUH01000002">
    <property type="protein sequence ID" value="SCX43631.1"/>
    <property type="molecule type" value="Genomic_DNA"/>
</dbReference>
<organism evidence="2 3">
    <name type="scientific">Klenkia marina</name>
    <dbReference type="NCBI Taxonomy" id="1960309"/>
    <lineage>
        <taxon>Bacteria</taxon>
        <taxon>Bacillati</taxon>
        <taxon>Actinomycetota</taxon>
        <taxon>Actinomycetes</taxon>
        <taxon>Geodermatophilales</taxon>
        <taxon>Geodermatophilaceae</taxon>
        <taxon>Klenkia</taxon>
    </lineage>
</organism>
<feature type="domain" description="General stress protein FMN-binding split barrel" evidence="1">
    <location>
        <begin position="19"/>
        <end position="160"/>
    </location>
</feature>
<evidence type="ECO:0000259" key="1">
    <source>
        <dbReference type="Pfam" id="PF16242"/>
    </source>
</evidence>
<name>A0A1G4XR07_9ACTN</name>
<keyword evidence="3" id="KW-1185">Reference proteome</keyword>
<dbReference type="InterPro" id="IPR012349">
    <property type="entry name" value="Split_barrel_FMN-bd"/>
</dbReference>
<dbReference type="PANTHER" id="PTHR34818:SF1">
    <property type="entry name" value="PROTEIN BLI-3"/>
    <property type="match status" value="1"/>
</dbReference>
<accession>A0A1G4XR07</accession>
<evidence type="ECO:0000313" key="2">
    <source>
        <dbReference type="EMBL" id="SCX43631.1"/>
    </source>
</evidence>
<reference evidence="3" key="1">
    <citation type="submission" date="2016-10" db="EMBL/GenBank/DDBJ databases">
        <authorList>
            <person name="Varghese N."/>
            <person name="Submissions S."/>
        </authorList>
    </citation>
    <scope>NUCLEOTIDE SEQUENCE [LARGE SCALE GENOMIC DNA]</scope>
    <source>
        <strain evidence="3">DSM 45722</strain>
    </source>
</reference>
<dbReference type="InterPro" id="IPR052917">
    <property type="entry name" value="Stress-Dev_Protein"/>
</dbReference>
<dbReference type="PANTHER" id="PTHR34818">
    <property type="entry name" value="PROTEIN BLI-3"/>
    <property type="match status" value="1"/>
</dbReference>
<dbReference type="SUPFAM" id="SSF50475">
    <property type="entry name" value="FMN-binding split barrel"/>
    <property type="match status" value="1"/>
</dbReference>